<dbReference type="SUPFAM" id="SSF56219">
    <property type="entry name" value="DNase I-like"/>
    <property type="match status" value="1"/>
</dbReference>
<organism evidence="2 3">
    <name type="scientific">Vicia faba</name>
    <name type="common">Broad bean</name>
    <name type="synonym">Faba vulgaris</name>
    <dbReference type="NCBI Taxonomy" id="3906"/>
    <lineage>
        <taxon>Eukaryota</taxon>
        <taxon>Viridiplantae</taxon>
        <taxon>Streptophyta</taxon>
        <taxon>Embryophyta</taxon>
        <taxon>Tracheophyta</taxon>
        <taxon>Spermatophyta</taxon>
        <taxon>Magnoliopsida</taxon>
        <taxon>eudicotyledons</taxon>
        <taxon>Gunneridae</taxon>
        <taxon>Pentapetalae</taxon>
        <taxon>rosids</taxon>
        <taxon>fabids</taxon>
        <taxon>Fabales</taxon>
        <taxon>Fabaceae</taxon>
        <taxon>Papilionoideae</taxon>
        <taxon>50 kb inversion clade</taxon>
        <taxon>NPAAA clade</taxon>
        <taxon>Hologalegina</taxon>
        <taxon>IRL clade</taxon>
        <taxon>Fabeae</taxon>
        <taxon>Vicia</taxon>
    </lineage>
</organism>
<evidence type="ECO:0008006" key="4">
    <source>
        <dbReference type="Google" id="ProtNLM"/>
    </source>
</evidence>
<accession>A0AAV1AWB9</accession>
<evidence type="ECO:0000313" key="3">
    <source>
        <dbReference type="Proteomes" id="UP001157006"/>
    </source>
</evidence>
<gene>
    <name evidence="2" type="ORF">VFH_V050840</name>
</gene>
<feature type="region of interest" description="Disordered" evidence="1">
    <location>
        <begin position="59"/>
        <end position="104"/>
    </location>
</feature>
<keyword evidence="3" id="KW-1185">Reference proteome</keyword>
<dbReference type="Proteomes" id="UP001157006">
    <property type="component" value="Chromosome 5"/>
</dbReference>
<name>A0AAV1AWB9_VICFA</name>
<evidence type="ECO:0000256" key="1">
    <source>
        <dbReference type="SAM" id="MobiDB-lite"/>
    </source>
</evidence>
<dbReference type="Gene3D" id="3.60.10.10">
    <property type="entry name" value="Endonuclease/exonuclease/phosphatase"/>
    <property type="match status" value="1"/>
</dbReference>
<reference evidence="2 3" key="1">
    <citation type="submission" date="2023-01" db="EMBL/GenBank/DDBJ databases">
        <authorList>
            <person name="Kreplak J."/>
        </authorList>
    </citation>
    <scope>NUCLEOTIDE SEQUENCE [LARGE SCALE GENOMIC DNA]</scope>
</reference>
<dbReference type="AlphaFoldDB" id="A0AAV1AWB9"/>
<feature type="region of interest" description="Disordered" evidence="1">
    <location>
        <begin position="1"/>
        <end position="22"/>
    </location>
</feature>
<dbReference type="InterPro" id="IPR036691">
    <property type="entry name" value="Endo/exonu/phosph_ase_sf"/>
</dbReference>
<sequence>MKMSLYSLEMEDEDDPIASVSECEDCNQWDRTEIKDGTHKKPTSLRASIKITRVSGSISQVKGTPNHKSNMKKRRKGGRPIGTKKETVRKIHPKGPSLSGLGGLANKKGDRALISNHKPANKKKESWEEILTFVSQQRVKRRCLVGDFNLIRNEQERKSNSLFYYQIEMRQFDEFIANMEKIDLPLIDQRFTWYQAGGGSMICIDRFLFSEDWIMS</sequence>
<evidence type="ECO:0000313" key="2">
    <source>
        <dbReference type="EMBL" id="CAI8612782.1"/>
    </source>
</evidence>
<feature type="compositionally biased region" description="Basic residues" evidence="1">
    <location>
        <begin position="69"/>
        <end position="78"/>
    </location>
</feature>
<dbReference type="EMBL" id="OX451740">
    <property type="protein sequence ID" value="CAI8612782.1"/>
    <property type="molecule type" value="Genomic_DNA"/>
</dbReference>
<feature type="compositionally biased region" description="Acidic residues" evidence="1">
    <location>
        <begin position="9"/>
        <end position="22"/>
    </location>
</feature>
<feature type="compositionally biased region" description="Polar residues" evidence="1">
    <location>
        <begin position="59"/>
        <end position="68"/>
    </location>
</feature>
<protein>
    <recommendedName>
        <fullName evidence="4">RNA-directed DNA polymerase, eukaryota, Reverse transcriptase zinc-binding domain protein</fullName>
    </recommendedName>
</protein>
<proteinExistence type="predicted"/>